<gene>
    <name evidence="4" type="ORF">EV186_1011405</name>
</gene>
<dbReference type="Pfam" id="PF12697">
    <property type="entry name" value="Abhydrolase_6"/>
    <property type="match status" value="1"/>
</dbReference>
<organism evidence="4 5">
    <name type="scientific">Labedaea rhizosphaerae</name>
    <dbReference type="NCBI Taxonomy" id="598644"/>
    <lineage>
        <taxon>Bacteria</taxon>
        <taxon>Bacillati</taxon>
        <taxon>Actinomycetota</taxon>
        <taxon>Actinomycetes</taxon>
        <taxon>Pseudonocardiales</taxon>
        <taxon>Pseudonocardiaceae</taxon>
        <taxon>Labedaea</taxon>
    </lineage>
</organism>
<dbReference type="SUPFAM" id="SSF53474">
    <property type="entry name" value="alpha/beta-Hydrolases"/>
    <property type="match status" value="1"/>
</dbReference>
<reference evidence="4 5" key="1">
    <citation type="submission" date="2019-03" db="EMBL/GenBank/DDBJ databases">
        <title>Genomic Encyclopedia of Type Strains, Phase IV (KMG-IV): sequencing the most valuable type-strain genomes for metagenomic binning, comparative biology and taxonomic classification.</title>
        <authorList>
            <person name="Goeker M."/>
        </authorList>
    </citation>
    <scope>NUCLEOTIDE SEQUENCE [LARGE SCALE GENOMIC DNA]</scope>
    <source>
        <strain evidence="4 5">DSM 45361</strain>
    </source>
</reference>
<dbReference type="InterPro" id="IPR050261">
    <property type="entry name" value="FrsA_esterase"/>
</dbReference>
<dbReference type="Proteomes" id="UP000295444">
    <property type="component" value="Unassembled WGS sequence"/>
</dbReference>
<dbReference type="GO" id="GO:0052689">
    <property type="term" value="F:carboxylic ester hydrolase activity"/>
    <property type="evidence" value="ECO:0007669"/>
    <property type="project" value="UniProtKB-ARBA"/>
</dbReference>
<evidence type="ECO:0000259" key="3">
    <source>
        <dbReference type="Pfam" id="PF12697"/>
    </source>
</evidence>
<sequence length="271" mass="29216">MPRKCPARAGHVTRVTCRTDDDVRLHGVVLQPGKSPAEVAIVVGHGFTNHVSKSFVNRVLRRLALRHTVIAFDFRGHGRSGGRCTAGPDEVHDLTAAVRLARAVGPGPVGTPRFDGLGFSMGGTVALLQAASATGEDRPDAVVSVSSPSRWWVRQTRAMRTLYWLAERPQGRALLRTVRVRLARPLQRGLPASPVEVVERIGPTPLLLVHGAEDHYLPAEHAMVLHAAAGATAELWLRPGMRHAETAMTPELVDQLGEWLAAKANGAERAA</sequence>
<evidence type="ECO:0000256" key="1">
    <source>
        <dbReference type="ARBA" id="ARBA00022801"/>
    </source>
</evidence>
<name>A0A4V3D0D7_LABRH</name>
<dbReference type="PANTHER" id="PTHR22946">
    <property type="entry name" value="DIENELACTONE HYDROLASE DOMAIN-CONTAINING PROTEIN-RELATED"/>
    <property type="match status" value="1"/>
</dbReference>
<protein>
    <submittedName>
        <fullName evidence="4">Alpha/beta hydrolase family protein</fullName>
    </submittedName>
</protein>
<comment type="caution">
    <text evidence="4">The sequence shown here is derived from an EMBL/GenBank/DDBJ whole genome shotgun (WGS) entry which is preliminary data.</text>
</comment>
<proteinExistence type="inferred from homology"/>
<comment type="similarity">
    <text evidence="2">Belongs to the AB hydrolase superfamily. FUS2 hydrolase family.</text>
</comment>
<dbReference type="InterPro" id="IPR000073">
    <property type="entry name" value="AB_hydrolase_1"/>
</dbReference>
<evidence type="ECO:0000313" key="5">
    <source>
        <dbReference type="Proteomes" id="UP000295444"/>
    </source>
</evidence>
<feature type="domain" description="AB hydrolase-1" evidence="3">
    <location>
        <begin position="41"/>
        <end position="243"/>
    </location>
</feature>
<accession>A0A4V3D0D7</accession>
<keyword evidence="5" id="KW-1185">Reference proteome</keyword>
<evidence type="ECO:0000313" key="4">
    <source>
        <dbReference type="EMBL" id="TDQ05435.1"/>
    </source>
</evidence>
<keyword evidence="1 4" id="KW-0378">Hydrolase</keyword>
<dbReference type="InterPro" id="IPR029058">
    <property type="entry name" value="AB_hydrolase_fold"/>
</dbReference>
<dbReference type="EMBL" id="SNXZ01000001">
    <property type="protein sequence ID" value="TDQ05435.1"/>
    <property type="molecule type" value="Genomic_DNA"/>
</dbReference>
<dbReference type="Gene3D" id="3.40.50.1820">
    <property type="entry name" value="alpha/beta hydrolase"/>
    <property type="match status" value="1"/>
</dbReference>
<dbReference type="PANTHER" id="PTHR22946:SF9">
    <property type="entry name" value="POLYKETIDE TRANSFERASE AF380"/>
    <property type="match status" value="1"/>
</dbReference>
<dbReference type="AlphaFoldDB" id="A0A4V3D0D7"/>
<evidence type="ECO:0000256" key="2">
    <source>
        <dbReference type="ARBA" id="ARBA00038115"/>
    </source>
</evidence>